<accession>A0AAN9K5E1</accession>
<reference evidence="2 3" key="1">
    <citation type="submission" date="2024-01" db="EMBL/GenBank/DDBJ databases">
        <title>The genomes of 5 underutilized Papilionoideae crops provide insights into root nodulation and disease resistance.</title>
        <authorList>
            <person name="Yuan L."/>
        </authorList>
    </citation>
    <scope>NUCLEOTIDE SEQUENCE [LARGE SCALE GENOMIC DNA]</scope>
    <source>
        <strain evidence="2">LY-2023</strain>
        <tissue evidence="2">Leaf</tissue>
    </source>
</reference>
<dbReference type="Proteomes" id="UP001359559">
    <property type="component" value="Unassembled WGS sequence"/>
</dbReference>
<evidence type="ECO:0000313" key="2">
    <source>
        <dbReference type="EMBL" id="KAK7311142.1"/>
    </source>
</evidence>
<dbReference type="AlphaFoldDB" id="A0AAN9K5E1"/>
<proteinExistence type="predicted"/>
<organism evidence="2 3">
    <name type="scientific">Clitoria ternatea</name>
    <name type="common">Butterfly pea</name>
    <dbReference type="NCBI Taxonomy" id="43366"/>
    <lineage>
        <taxon>Eukaryota</taxon>
        <taxon>Viridiplantae</taxon>
        <taxon>Streptophyta</taxon>
        <taxon>Embryophyta</taxon>
        <taxon>Tracheophyta</taxon>
        <taxon>Spermatophyta</taxon>
        <taxon>Magnoliopsida</taxon>
        <taxon>eudicotyledons</taxon>
        <taxon>Gunneridae</taxon>
        <taxon>Pentapetalae</taxon>
        <taxon>rosids</taxon>
        <taxon>fabids</taxon>
        <taxon>Fabales</taxon>
        <taxon>Fabaceae</taxon>
        <taxon>Papilionoideae</taxon>
        <taxon>50 kb inversion clade</taxon>
        <taxon>NPAAA clade</taxon>
        <taxon>indigoferoid/millettioid clade</taxon>
        <taxon>Phaseoleae</taxon>
        <taxon>Clitoria</taxon>
    </lineage>
</organism>
<keyword evidence="3" id="KW-1185">Reference proteome</keyword>
<evidence type="ECO:0000256" key="1">
    <source>
        <dbReference type="SAM" id="Phobius"/>
    </source>
</evidence>
<comment type="caution">
    <text evidence="2">The sequence shown here is derived from an EMBL/GenBank/DDBJ whole genome shotgun (WGS) entry which is preliminary data.</text>
</comment>
<protein>
    <submittedName>
        <fullName evidence="2">Uncharacterized protein</fullName>
    </submittedName>
</protein>
<gene>
    <name evidence="2" type="ORF">RJT34_09072</name>
</gene>
<feature type="transmembrane region" description="Helical" evidence="1">
    <location>
        <begin position="6"/>
        <end position="25"/>
    </location>
</feature>
<dbReference type="EMBL" id="JAYKXN010000002">
    <property type="protein sequence ID" value="KAK7311142.1"/>
    <property type="molecule type" value="Genomic_DNA"/>
</dbReference>
<evidence type="ECO:0000313" key="3">
    <source>
        <dbReference type="Proteomes" id="UP001359559"/>
    </source>
</evidence>
<keyword evidence="1" id="KW-0812">Transmembrane</keyword>
<keyword evidence="1" id="KW-1133">Transmembrane helix</keyword>
<keyword evidence="1" id="KW-0472">Membrane</keyword>
<sequence length="89" mass="10499">MYKIVYFILNWCFYGPTFPFFSAWYKKNDDKPLPDNNPFPDFSLKENGGKKSLMSRSKQSLARAIRHQHRRDCIETKIDDVDGSKFSDV</sequence>
<name>A0AAN9K5E1_CLITE</name>